<reference evidence="5 6" key="1">
    <citation type="journal article" date="2015" name="Genome Biol. Evol.">
        <title>Comparative Genomics of a Bacterivorous Green Alga Reveals Evolutionary Causalities and Consequences of Phago-Mixotrophic Mode of Nutrition.</title>
        <authorList>
            <person name="Burns J.A."/>
            <person name="Paasch A."/>
            <person name="Narechania A."/>
            <person name="Kim E."/>
        </authorList>
    </citation>
    <scope>NUCLEOTIDE SEQUENCE [LARGE SCALE GENOMIC DNA]</scope>
    <source>
        <strain evidence="5 6">PLY_AMNH</strain>
    </source>
</reference>
<dbReference type="SMART" id="SM00614">
    <property type="entry name" value="ZnF_BED"/>
    <property type="match status" value="1"/>
</dbReference>
<organism evidence="5 6">
    <name type="scientific">Cymbomonas tetramitiformis</name>
    <dbReference type="NCBI Taxonomy" id="36881"/>
    <lineage>
        <taxon>Eukaryota</taxon>
        <taxon>Viridiplantae</taxon>
        <taxon>Chlorophyta</taxon>
        <taxon>Pyramimonadophyceae</taxon>
        <taxon>Pyramimonadales</taxon>
        <taxon>Pyramimonadaceae</taxon>
        <taxon>Cymbomonas</taxon>
    </lineage>
</organism>
<gene>
    <name evidence="5" type="ORF">CYMTET_29362</name>
</gene>
<keyword evidence="6" id="KW-1185">Reference proteome</keyword>
<keyword evidence="3" id="KW-0862">Zinc</keyword>
<dbReference type="GO" id="GO:0003677">
    <property type="term" value="F:DNA binding"/>
    <property type="evidence" value="ECO:0007669"/>
    <property type="project" value="InterPro"/>
</dbReference>
<evidence type="ECO:0000256" key="3">
    <source>
        <dbReference type="ARBA" id="ARBA00022833"/>
    </source>
</evidence>
<dbReference type="GO" id="GO:0008270">
    <property type="term" value="F:zinc ion binding"/>
    <property type="evidence" value="ECO:0007669"/>
    <property type="project" value="UniProtKB-KW"/>
</dbReference>
<name>A0AAE0FL76_9CHLO</name>
<accession>A0AAE0FL76</accession>
<evidence type="ECO:0000256" key="1">
    <source>
        <dbReference type="ARBA" id="ARBA00022723"/>
    </source>
</evidence>
<feature type="domain" description="BED-type" evidence="4">
    <location>
        <begin position="84"/>
        <end position="121"/>
    </location>
</feature>
<dbReference type="Pfam" id="PF02892">
    <property type="entry name" value="zf-BED"/>
    <property type="match status" value="1"/>
</dbReference>
<protein>
    <recommendedName>
        <fullName evidence="4">BED-type domain-containing protein</fullName>
    </recommendedName>
</protein>
<proteinExistence type="predicted"/>
<dbReference type="AlphaFoldDB" id="A0AAE0FL76"/>
<dbReference type="Proteomes" id="UP001190700">
    <property type="component" value="Unassembled WGS sequence"/>
</dbReference>
<dbReference type="InterPro" id="IPR003656">
    <property type="entry name" value="Znf_BED"/>
</dbReference>
<dbReference type="CDD" id="cd00024">
    <property type="entry name" value="CD_CSD"/>
    <property type="match status" value="1"/>
</dbReference>
<dbReference type="EMBL" id="LGRX02016699">
    <property type="protein sequence ID" value="KAK3261734.1"/>
    <property type="molecule type" value="Genomic_DNA"/>
</dbReference>
<comment type="caution">
    <text evidence="5">The sequence shown here is derived from an EMBL/GenBank/DDBJ whole genome shotgun (WGS) entry which is preliminary data.</text>
</comment>
<sequence>MSHNYSWEPIENLAGCESLIAAFRKSSEDAEAADLSIRAKRKAERAAEQEAEVAAEDDSEWKDGAKVKRKAACCRYFMCKFSEIHPEKIESVYCKICGPDFTVEHSGNTSNMRSHLAHVHKQGRLRRNGFFGGGQRFLLVWVGVCRKRAFSICEDEEFRDIFNFIFQGGYVPPCHKLVTQNVLTLSVEGRNMVTISVKDLLAEKILPSIAGDIWSDGGIAIFGILVYWLTVDGKYMERLLCVTPRADEIILVGD</sequence>
<keyword evidence="1" id="KW-0479">Metal-binding</keyword>
<evidence type="ECO:0000259" key="4">
    <source>
        <dbReference type="Pfam" id="PF02892"/>
    </source>
</evidence>
<evidence type="ECO:0000256" key="2">
    <source>
        <dbReference type="ARBA" id="ARBA00022771"/>
    </source>
</evidence>
<keyword evidence="2" id="KW-0863">Zinc-finger</keyword>
<evidence type="ECO:0000313" key="6">
    <source>
        <dbReference type="Proteomes" id="UP001190700"/>
    </source>
</evidence>
<evidence type="ECO:0000313" key="5">
    <source>
        <dbReference type="EMBL" id="KAK3261734.1"/>
    </source>
</evidence>